<sequence length="404" mass="44497">MTQNVDRAYDEAVKSGLLPGVSLLAGDKDGNILYSKSIGRATAKEGRDLPFTADTICTIASMTKLMTSVAVLQCVEDKVLDLDTNVRPQLPEMGKYGVITSFDDDKSSATFAPDSTHITLRMLLSHTSGHEYDWLNVLLGKWRASRNEEPWTGPTIEHKSAIPLAFTPGTGFAYGSGHDWAGKLVEKASGLNLDEFMRIRIWKPLGIENDITFWPSTKDNIKGRMADMSRLDQNGNPPAVDASDYDIMFGATDCIGGGGIYCSTKAYYTFLSAVLRRDPKLLTLRSYDELFRPQLNKECEQALNNYIALSPAHTNFLGQGIPASVRKTWSFAGLIAKEGQEGRFERGTAFWAGVANTVWFIDREAGICGTAFCQLLPPLHPPVIALHEKFQRGVFEKAKGARVD</sequence>
<evidence type="ECO:0000259" key="3">
    <source>
        <dbReference type="Pfam" id="PF00144"/>
    </source>
</evidence>
<evidence type="ECO:0000256" key="2">
    <source>
        <dbReference type="ARBA" id="ARBA00022801"/>
    </source>
</evidence>
<dbReference type="InterPro" id="IPR012338">
    <property type="entry name" value="Beta-lactam/transpept-like"/>
</dbReference>
<comment type="caution">
    <text evidence="4">The sequence shown here is derived from an EMBL/GenBank/DDBJ whole genome shotgun (WGS) entry which is preliminary data.</text>
</comment>
<evidence type="ECO:0000256" key="1">
    <source>
        <dbReference type="ARBA" id="ARBA00009009"/>
    </source>
</evidence>
<reference evidence="4 5" key="1">
    <citation type="submission" date="2018-06" db="EMBL/GenBank/DDBJ databases">
        <title>Complete Genomes of Monosporascus.</title>
        <authorList>
            <person name="Robinson A.J."/>
            <person name="Natvig D.O."/>
        </authorList>
    </citation>
    <scope>NUCLEOTIDE SEQUENCE [LARGE SCALE GENOMIC DNA]</scope>
    <source>
        <strain evidence="4 5">CBS 609.92</strain>
    </source>
</reference>
<proteinExistence type="inferred from homology"/>
<dbReference type="PANTHER" id="PTHR43283:SF17">
    <property type="entry name" value="(LOVD), PUTATIVE (AFU_ORTHOLOGUE AFUA_5G00920)-RELATED"/>
    <property type="match status" value="1"/>
</dbReference>
<accession>A0ABY0HJT9</accession>
<evidence type="ECO:0000313" key="4">
    <source>
        <dbReference type="EMBL" id="RYO95149.1"/>
    </source>
</evidence>
<gene>
    <name evidence="4" type="ORF">DL762_000181</name>
</gene>
<comment type="similarity">
    <text evidence="1">Belongs to the class-A beta-lactamase family.</text>
</comment>
<organism evidence="4 5">
    <name type="scientific">Monosporascus cannonballus</name>
    <dbReference type="NCBI Taxonomy" id="155416"/>
    <lineage>
        <taxon>Eukaryota</taxon>
        <taxon>Fungi</taxon>
        <taxon>Dikarya</taxon>
        <taxon>Ascomycota</taxon>
        <taxon>Pezizomycotina</taxon>
        <taxon>Sordariomycetes</taxon>
        <taxon>Xylariomycetidae</taxon>
        <taxon>Xylariales</taxon>
        <taxon>Xylariales incertae sedis</taxon>
        <taxon>Monosporascus</taxon>
    </lineage>
</organism>
<dbReference type="InterPro" id="IPR050789">
    <property type="entry name" value="Diverse_Enzym_Activities"/>
</dbReference>
<dbReference type="SUPFAM" id="SSF56601">
    <property type="entry name" value="beta-lactamase/transpeptidase-like"/>
    <property type="match status" value="1"/>
</dbReference>
<name>A0ABY0HJT9_9PEZI</name>
<dbReference type="Proteomes" id="UP000294003">
    <property type="component" value="Unassembled WGS sequence"/>
</dbReference>
<feature type="domain" description="Beta-lactamase-related" evidence="3">
    <location>
        <begin position="5"/>
        <end position="380"/>
    </location>
</feature>
<dbReference type="Pfam" id="PF00144">
    <property type="entry name" value="Beta-lactamase"/>
    <property type="match status" value="1"/>
</dbReference>
<dbReference type="EMBL" id="QJNS01000004">
    <property type="protein sequence ID" value="RYO95149.1"/>
    <property type="molecule type" value="Genomic_DNA"/>
</dbReference>
<protein>
    <recommendedName>
        <fullName evidence="3">Beta-lactamase-related domain-containing protein</fullName>
    </recommendedName>
</protein>
<evidence type="ECO:0000313" key="5">
    <source>
        <dbReference type="Proteomes" id="UP000294003"/>
    </source>
</evidence>
<keyword evidence="5" id="KW-1185">Reference proteome</keyword>
<dbReference type="InterPro" id="IPR001466">
    <property type="entry name" value="Beta-lactam-related"/>
</dbReference>
<dbReference type="PANTHER" id="PTHR43283">
    <property type="entry name" value="BETA-LACTAMASE-RELATED"/>
    <property type="match status" value="1"/>
</dbReference>
<keyword evidence="2" id="KW-0378">Hydrolase</keyword>
<dbReference type="Gene3D" id="3.40.710.10">
    <property type="entry name" value="DD-peptidase/beta-lactamase superfamily"/>
    <property type="match status" value="1"/>
</dbReference>